<sequence length="188" mass="20059">MAPSADSNASAATAFVFPTQPRQTAIPSDFDRVWAAAVARAEARERERAASSTSIDTSDSQDSLESAAVASTACSRRTNLQSTGRVGGPPGVAYPPPWGEDLYLRSVPRFDEAWAVLMARAEAEARERKLRHRRQRKAPASGVGAFEASLDAALECSPPAAGAGWCFEQVWAAAVARAKARERSRRGA</sequence>
<evidence type="ECO:0000256" key="1">
    <source>
        <dbReference type="SAM" id="MobiDB-lite"/>
    </source>
</evidence>
<feature type="compositionally biased region" description="Low complexity" evidence="1">
    <location>
        <begin position="50"/>
        <end position="63"/>
    </location>
</feature>
<feature type="region of interest" description="Disordered" evidence="1">
    <location>
        <begin position="42"/>
        <end position="72"/>
    </location>
</feature>
<reference evidence="2" key="1">
    <citation type="journal article" date="2020" name="bioRxiv">
        <title>Comparative genomics of Chlamydomonas.</title>
        <authorList>
            <person name="Craig R.J."/>
            <person name="Hasan A.R."/>
            <person name="Ness R.W."/>
            <person name="Keightley P.D."/>
        </authorList>
    </citation>
    <scope>NUCLEOTIDE SEQUENCE</scope>
    <source>
        <strain evidence="2">CCAP 11/70</strain>
    </source>
</reference>
<evidence type="ECO:0000313" key="3">
    <source>
        <dbReference type="Proteomes" id="UP000612055"/>
    </source>
</evidence>
<evidence type="ECO:0000313" key="2">
    <source>
        <dbReference type="EMBL" id="KAG2486332.1"/>
    </source>
</evidence>
<accession>A0A835XKB6</accession>
<comment type="caution">
    <text evidence="2">The sequence shown here is derived from an EMBL/GenBank/DDBJ whole genome shotgun (WGS) entry which is preliminary data.</text>
</comment>
<feature type="region of interest" description="Disordered" evidence="1">
    <location>
        <begin position="1"/>
        <end position="21"/>
    </location>
</feature>
<gene>
    <name evidence="2" type="ORF">HYH03_015036</name>
</gene>
<keyword evidence="3" id="KW-1185">Reference proteome</keyword>
<proteinExistence type="predicted"/>
<organism evidence="2 3">
    <name type="scientific">Edaphochlamys debaryana</name>
    <dbReference type="NCBI Taxonomy" id="47281"/>
    <lineage>
        <taxon>Eukaryota</taxon>
        <taxon>Viridiplantae</taxon>
        <taxon>Chlorophyta</taxon>
        <taxon>core chlorophytes</taxon>
        <taxon>Chlorophyceae</taxon>
        <taxon>CS clade</taxon>
        <taxon>Chlamydomonadales</taxon>
        <taxon>Chlamydomonadales incertae sedis</taxon>
        <taxon>Edaphochlamys</taxon>
    </lineage>
</organism>
<name>A0A835XKB6_9CHLO</name>
<dbReference type="AlphaFoldDB" id="A0A835XKB6"/>
<dbReference type="EMBL" id="JAEHOE010000114">
    <property type="protein sequence ID" value="KAG2486332.1"/>
    <property type="molecule type" value="Genomic_DNA"/>
</dbReference>
<feature type="compositionally biased region" description="Polar residues" evidence="1">
    <location>
        <begin position="1"/>
        <end position="11"/>
    </location>
</feature>
<protein>
    <submittedName>
        <fullName evidence="2">Uncharacterized protein</fullName>
    </submittedName>
</protein>
<dbReference type="Proteomes" id="UP000612055">
    <property type="component" value="Unassembled WGS sequence"/>
</dbReference>